<dbReference type="SMART" id="SM00220">
    <property type="entry name" value="S_TKc"/>
    <property type="match status" value="1"/>
</dbReference>
<keyword evidence="4" id="KW-0808">Transferase</keyword>
<evidence type="ECO:0000256" key="1">
    <source>
        <dbReference type="ARBA" id="ARBA00004300"/>
    </source>
</evidence>
<name>A0ABY9WSM5_9BACT</name>
<dbReference type="InterPro" id="IPR011009">
    <property type="entry name" value="Kinase-like_dom_sf"/>
</dbReference>
<dbReference type="EMBL" id="CP043494">
    <property type="protein sequence ID" value="WNG45807.1"/>
    <property type="molecule type" value="Genomic_DNA"/>
</dbReference>
<sequence length="394" mass="42868">MRPNLIGPYRVLETLGSGGIGTVYRALDARSNEAVALKLLSGGPAMDSRAAKRLVREFETLADLSHPNVVKVYDTGVFQSSPYLVMELIEGLTLREYLSLRGEELLSQASSGSNSKSASGSFLRTQAAASASVSVEGSVSRESASGEAGGGLFDLSAFAEEAPSEDMAAMRFGSSGSAARLPVQMEPWLGSDSDELDPLDFELPYDVAGPGAEPVKRETAARLEELNRPERVGRLKDALLQICEALAYIHAHGLVHRDLKPSNIMVDEDRQVRLMDFGLAKFLADDAGMTLDGRMVGTFRYMSPEQILGEPLDGRSDLYSLGVILYELMTGRPPFDAKSPVDLWHKVLETEPPPVLAINQNGDPQLARVAHRLIRKEPDDRFQTAEEVYEALSE</sequence>
<evidence type="ECO:0000256" key="3">
    <source>
        <dbReference type="ARBA" id="ARBA00010886"/>
    </source>
</evidence>
<evidence type="ECO:0000259" key="9">
    <source>
        <dbReference type="SMART" id="SM00220"/>
    </source>
</evidence>
<keyword evidence="5" id="KW-0547">Nucleotide-binding</keyword>
<protein>
    <submittedName>
        <fullName evidence="10">Serine/threonine protein kinase</fullName>
    </submittedName>
</protein>
<evidence type="ECO:0000256" key="7">
    <source>
        <dbReference type="ARBA" id="ARBA00022840"/>
    </source>
</evidence>
<dbReference type="PANTHER" id="PTHR43289">
    <property type="entry name" value="MITOGEN-ACTIVATED PROTEIN KINASE KINASE KINASE 20-RELATED"/>
    <property type="match status" value="1"/>
</dbReference>
<evidence type="ECO:0000256" key="2">
    <source>
        <dbReference type="ARBA" id="ARBA00004647"/>
    </source>
</evidence>
<keyword evidence="8" id="KW-0206">Cytoskeleton</keyword>
<evidence type="ECO:0000256" key="4">
    <source>
        <dbReference type="ARBA" id="ARBA00022679"/>
    </source>
</evidence>
<dbReference type="Gene3D" id="1.10.510.10">
    <property type="entry name" value="Transferase(Phosphotransferase) domain 1"/>
    <property type="match status" value="2"/>
</dbReference>
<dbReference type="GO" id="GO:0004674">
    <property type="term" value="F:protein serine/threonine kinase activity"/>
    <property type="evidence" value="ECO:0007669"/>
    <property type="project" value="UniProtKB-KW"/>
</dbReference>
<evidence type="ECO:0000313" key="10">
    <source>
        <dbReference type="EMBL" id="WNG45807.1"/>
    </source>
</evidence>
<proteinExistence type="inferred from homology"/>
<reference evidence="10 11" key="1">
    <citation type="submission" date="2019-08" db="EMBL/GenBank/DDBJ databases">
        <title>Archangium and Cystobacter genomes.</title>
        <authorList>
            <person name="Chen I.-C.K."/>
            <person name="Wielgoss S."/>
        </authorList>
    </citation>
    <scope>NUCLEOTIDE SEQUENCE [LARGE SCALE GENOMIC DNA]</scope>
    <source>
        <strain evidence="10 11">Cbm 6</strain>
    </source>
</reference>
<evidence type="ECO:0000256" key="6">
    <source>
        <dbReference type="ARBA" id="ARBA00022777"/>
    </source>
</evidence>
<evidence type="ECO:0000256" key="5">
    <source>
        <dbReference type="ARBA" id="ARBA00022741"/>
    </source>
</evidence>
<keyword evidence="8" id="KW-0963">Cytoplasm</keyword>
<accession>A0ABY9WSM5</accession>
<dbReference type="Proteomes" id="UP001611383">
    <property type="component" value="Chromosome"/>
</dbReference>
<dbReference type="InterPro" id="IPR001245">
    <property type="entry name" value="Ser-Thr/Tyr_kinase_cat_dom"/>
</dbReference>
<organism evidence="10 11">
    <name type="scientific">Archangium minus</name>
    <dbReference type="NCBI Taxonomy" id="83450"/>
    <lineage>
        <taxon>Bacteria</taxon>
        <taxon>Pseudomonadati</taxon>
        <taxon>Myxococcota</taxon>
        <taxon>Myxococcia</taxon>
        <taxon>Myxococcales</taxon>
        <taxon>Cystobacterineae</taxon>
        <taxon>Archangiaceae</taxon>
        <taxon>Archangium</taxon>
    </lineage>
</organism>
<keyword evidence="10" id="KW-0723">Serine/threonine-protein kinase</keyword>
<dbReference type="InterPro" id="IPR000719">
    <property type="entry name" value="Prot_kinase_dom"/>
</dbReference>
<gene>
    <name evidence="10" type="ORF">F0U60_18090</name>
</gene>
<comment type="similarity">
    <text evidence="3">Belongs to the protein kinase superfamily. NEK Ser/Thr protein kinase family. NIMA subfamily.</text>
</comment>
<dbReference type="InterPro" id="IPR008271">
    <property type="entry name" value="Ser/Thr_kinase_AS"/>
</dbReference>
<keyword evidence="7" id="KW-0067">ATP-binding</keyword>
<feature type="domain" description="Protein kinase" evidence="9">
    <location>
        <begin position="9"/>
        <end position="393"/>
    </location>
</feature>
<dbReference type="PANTHER" id="PTHR43289:SF6">
    <property type="entry name" value="SERINE_THREONINE-PROTEIN KINASE NEKL-3"/>
    <property type="match status" value="1"/>
</dbReference>
<evidence type="ECO:0000256" key="8">
    <source>
        <dbReference type="ARBA" id="ARBA00023212"/>
    </source>
</evidence>
<keyword evidence="11" id="KW-1185">Reference proteome</keyword>
<dbReference type="RefSeq" id="WP_395821380.1">
    <property type="nucleotide sequence ID" value="NZ_CP043494.1"/>
</dbReference>
<comment type="subcellular location">
    <subcellularLocation>
        <location evidence="1">Cytoplasm</location>
        <location evidence="1">Cytoskeleton</location>
        <location evidence="1">Microtubule organizing center</location>
        <location evidence="1">Centrosome</location>
    </subcellularLocation>
    <subcellularLocation>
        <location evidence="2">Cytoplasm</location>
        <location evidence="2">Cytoskeleton</location>
        <location evidence="2">Spindle pole</location>
    </subcellularLocation>
</comment>
<dbReference type="PROSITE" id="PS00108">
    <property type="entry name" value="PROTEIN_KINASE_ST"/>
    <property type="match status" value="1"/>
</dbReference>
<evidence type="ECO:0000313" key="11">
    <source>
        <dbReference type="Proteomes" id="UP001611383"/>
    </source>
</evidence>
<dbReference type="SUPFAM" id="SSF56112">
    <property type="entry name" value="Protein kinase-like (PK-like)"/>
    <property type="match status" value="1"/>
</dbReference>
<dbReference type="CDD" id="cd14014">
    <property type="entry name" value="STKc_PknB_like"/>
    <property type="match status" value="1"/>
</dbReference>
<dbReference type="Pfam" id="PF07714">
    <property type="entry name" value="PK_Tyr_Ser-Thr"/>
    <property type="match status" value="1"/>
</dbReference>
<keyword evidence="6 10" id="KW-0418">Kinase</keyword>